<organism evidence="13 14">
    <name type="scientific">Trichosporon asahii var. asahii (strain CBS 8904)</name>
    <name type="common">Yeast</name>
    <dbReference type="NCBI Taxonomy" id="1220162"/>
    <lineage>
        <taxon>Eukaryota</taxon>
        <taxon>Fungi</taxon>
        <taxon>Dikarya</taxon>
        <taxon>Basidiomycota</taxon>
        <taxon>Agaricomycotina</taxon>
        <taxon>Tremellomycetes</taxon>
        <taxon>Trichosporonales</taxon>
        <taxon>Trichosporonaceae</taxon>
        <taxon>Trichosporon</taxon>
    </lineage>
</organism>
<evidence type="ECO:0000313" key="14">
    <source>
        <dbReference type="Proteomes" id="UP000006757"/>
    </source>
</evidence>
<feature type="region of interest" description="Disordered" evidence="8">
    <location>
        <begin position="534"/>
        <end position="553"/>
    </location>
</feature>
<feature type="domain" description="Cation efflux protein transmembrane" evidence="11">
    <location>
        <begin position="346"/>
        <end position="420"/>
    </location>
</feature>
<feature type="compositionally biased region" description="Basic and acidic residues" evidence="8">
    <location>
        <begin position="296"/>
        <end position="347"/>
    </location>
</feature>
<dbReference type="SUPFAM" id="SSF161111">
    <property type="entry name" value="Cation efflux protein transmembrane domain-like"/>
    <property type="match status" value="1"/>
</dbReference>
<keyword evidence="7 9" id="KW-0472">Membrane</keyword>
<dbReference type="NCBIfam" id="TIGR01297">
    <property type="entry name" value="CDF"/>
    <property type="match status" value="1"/>
</dbReference>
<evidence type="ECO:0000256" key="9">
    <source>
        <dbReference type="SAM" id="Phobius"/>
    </source>
</evidence>
<dbReference type="PANTHER" id="PTHR45820:SF4">
    <property type="entry name" value="ZINC TRANSPORTER 63C, ISOFORM F"/>
    <property type="match status" value="1"/>
</dbReference>
<dbReference type="GO" id="GO:0016020">
    <property type="term" value="C:membrane"/>
    <property type="evidence" value="ECO:0007669"/>
    <property type="project" value="UniProtKB-SubCell"/>
</dbReference>
<evidence type="ECO:0000256" key="1">
    <source>
        <dbReference type="ARBA" id="ARBA00004141"/>
    </source>
</evidence>
<feature type="transmembrane region" description="Helical" evidence="9">
    <location>
        <begin position="360"/>
        <end position="383"/>
    </location>
</feature>
<dbReference type="InterPro" id="IPR058533">
    <property type="entry name" value="Cation_efflux_TM"/>
</dbReference>
<evidence type="ECO:0000256" key="8">
    <source>
        <dbReference type="SAM" id="MobiDB-lite"/>
    </source>
</evidence>
<sequence>MGLSRQARIITLLVIDTAFFFLGRTPRLEPSTSSPESLALTNPRSSSWAMLSARSPSSRTRSTCSTLYTIKLATSPASSANSYGWQRAEVLGALINGVFLIALCVTIGLEAIGRCISPPEITNPKLIVLVGSLGLASNIVGLFLFHEHGHSHGGHSHGPIALPEDDEEDEQTTTTGPKRARADSRSSLYQHPAETRAQIIEAARLGQSIDNDSFLGRSPPVHARMPSMSRRRTRNRVSRLSGVPGSNETFAPSSASAVEVPAAPSNTDGVAAASPASSPADLTSPRASQRPVDSTDSPRHSHDISTAERGGVDAHGHSHDDGHAHDHDDAHDHGDDNGHSHGKELGGHGHSHGNMNMHGVFLHVLGDALGNVGVIATGLVIWFCKGKWTLYFDPGVSFLICIIIFNTAIPLVKSASIILLQGVPNHVSLEAVRESIKIIPGVVSVHELHVWQLSETTTVASVHVLIRPEADYMEVANQIREALHAQGIHSVTIQPEFTDHDEPEEIAEQSCMIRCPPELCNTNTCCPPQLENVSENDGSEAASANGNGSSHNH</sequence>
<dbReference type="InterPro" id="IPR036837">
    <property type="entry name" value="Cation_efflux_CTD_sf"/>
</dbReference>
<feature type="transmembrane region" description="Helical" evidence="9">
    <location>
        <begin position="395"/>
        <end position="412"/>
    </location>
</feature>
<feature type="compositionally biased region" description="Polar residues" evidence="8">
    <location>
        <begin position="285"/>
        <end position="295"/>
    </location>
</feature>
<feature type="domain" description="Cation efflux protein cytoplasmic" evidence="12">
    <location>
        <begin position="425"/>
        <end position="496"/>
    </location>
</feature>
<evidence type="ECO:0000256" key="3">
    <source>
        <dbReference type="ARBA" id="ARBA00022448"/>
    </source>
</evidence>
<evidence type="ECO:0000259" key="12">
    <source>
        <dbReference type="Pfam" id="PF16916"/>
    </source>
</evidence>
<dbReference type="Proteomes" id="UP000006757">
    <property type="component" value="Unassembled WGS sequence"/>
</dbReference>
<feature type="transmembrane region" description="Helical" evidence="9">
    <location>
        <begin position="125"/>
        <end position="145"/>
    </location>
</feature>
<reference evidence="13 14" key="1">
    <citation type="journal article" date="2012" name="Eukaryot. Cell">
        <title>Genome sequence of the Trichosporon asahii environmental strain CBS 8904.</title>
        <authorList>
            <person name="Yang R.Y."/>
            <person name="Li H.T."/>
            <person name="Zhu H."/>
            <person name="Zhou G.P."/>
            <person name="Wang M."/>
            <person name="Wang L."/>
        </authorList>
    </citation>
    <scope>NUCLEOTIDE SEQUENCE [LARGE SCALE GENOMIC DNA]</scope>
    <source>
        <strain evidence="13 14">CBS 8904</strain>
    </source>
</reference>
<feature type="compositionally biased region" description="Low complexity" evidence="8">
    <location>
        <begin position="541"/>
        <end position="553"/>
    </location>
</feature>
<dbReference type="SUPFAM" id="SSF160240">
    <property type="entry name" value="Cation efflux protein cytoplasmic domain-like"/>
    <property type="match status" value="1"/>
</dbReference>
<feature type="domain" description="Cation efflux protein transmembrane" evidence="11">
    <location>
        <begin position="66"/>
        <end position="161"/>
    </location>
</feature>
<comment type="subcellular location">
    <subcellularLocation>
        <location evidence="1">Membrane</location>
        <topology evidence="1">Multi-pass membrane protein</topology>
    </subcellularLocation>
</comment>
<dbReference type="InParanoid" id="K1VQD2"/>
<proteinExistence type="inferred from homology"/>
<feature type="transmembrane region" description="Helical" evidence="9">
    <location>
        <begin position="90"/>
        <end position="113"/>
    </location>
</feature>
<dbReference type="InterPro" id="IPR002524">
    <property type="entry name" value="Cation_efflux"/>
</dbReference>
<evidence type="ECO:0000256" key="2">
    <source>
        <dbReference type="ARBA" id="ARBA00008873"/>
    </source>
</evidence>
<dbReference type="InterPro" id="IPR027469">
    <property type="entry name" value="Cation_efflux_TMD_sf"/>
</dbReference>
<dbReference type="Gene3D" id="1.20.1510.10">
    <property type="entry name" value="Cation efflux protein transmembrane domain"/>
    <property type="match status" value="2"/>
</dbReference>
<feature type="signal peptide" evidence="10">
    <location>
        <begin position="1"/>
        <end position="17"/>
    </location>
</feature>
<dbReference type="EMBL" id="AMBO01000275">
    <property type="protein sequence ID" value="EKD02831.1"/>
    <property type="molecule type" value="Genomic_DNA"/>
</dbReference>
<dbReference type="OMA" id="FQDCASW"/>
<dbReference type="STRING" id="1220162.K1VQD2"/>
<dbReference type="Pfam" id="PF16916">
    <property type="entry name" value="ZT_dimer"/>
    <property type="match status" value="1"/>
</dbReference>
<keyword evidence="5" id="KW-0862">Zinc</keyword>
<dbReference type="FunCoup" id="K1VQD2">
    <property type="interactions" value="91"/>
</dbReference>
<feature type="chain" id="PRO_5005353078" description="Cation efflux protein" evidence="10">
    <location>
        <begin position="18"/>
        <end position="553"/>
    </location>
</feature>
<keyword evidence="6 9" id="KW-1133">Transmembrane helix</keyword>
<evidence type="ECO:0000256" key="4">
    <source>
        <dbReference type="ARBA" id="ARBA00022692"/>
    </source>
</evidence>
<dbReference type="InterPro" id="IPR027470">
    <property type="entry name" value="Cation_efflux_CTD"/>
</dbReference>
<name>K1VQD2_TRIAC</name>
<dbReference type="OrthoDB" id="9944568at2759"/>
<comment type="caution">
    <text evidence="13">The sequence shown here is derived from an EMBL/GenBank/DDBJ whole genome shotgun (WGS) entry which is preliminary data.</text>
</comment>
<evidence type="ECO:0000256" key="7">
    <source>
        <dbReference type="ARBA" id="ARBA00023136"/>
    </source>
</evidence>
<evidence type="ECO:0008006" key="15">
    <source>
        <dbReference type="Google" id="ProtNLM"/>
    </source>
</evidence>
<feature type="region of interest" description="Disordered" evidence="8">
    <location>
        <begin position="210"/>
        <end position="351"/>
    </location>
</feature>
<evidence type="ECO:0000256" key="6">
    <source>
        <dbReference type="ARBA" id="ARBA00022989"/>
    </source>
</evidence>
<dbReference type="GO" id="GO:0005385">
    <property type="term" value="F:zinc ion transmembrane transporter activity"/>
    <property type="evidence" value="ECO:0007669"/>
    <property type="project" value="TreeGrafter"/>
</dbReference>
<keyword evidence="4 9" id="KW-0812">Transmembrane</keyword>
<dbReference type="AlphaFoldDB" id="K1VQD2"/>
<dbReference type="PANTHER" id="PTHR45820">
    <property type="entry name" value="FI23527P1"/>
    <property type="match status" value="1"/>
</dbReference>
<gene>
    <name evidence="13" type="ORF">A1Q2_02867</name>
</gene>
<feature type="region of interest" description="Disordered" evidence="8">
    <location>
        <begin position="153"/>
        <end position="191"/>
    </location>
</feature>
<dbReference type="Pfam" id="PF01545">
    <property type="entry name" value="Cation_efflux"/>
    <property type="match status" value="2"/>
</dbReference>
<dbReference type="eggNOG" id="KOG1483">
    <property type="taxonomic scope" value="Eukaryota"/>
</dbReference>
<keyword evidence="10" id="KW-0732">Signal</keyword>
<dbReference type="HOGENOM" id="CLU_013430_4_3_1"/>
<evidence type="ECO:0000256" key="5">
    <source>
        <dbReference type="ARBA" id="ARBA00022833"/>
    </source>
</evidence>
<keyword evidence="3" id="KW-0813">Transport</keyword>
<evidence type="ECO:0000256" key="10">
    <source>
        <dbReference type="SAM" id="SignalP"/>
    </source>
</evidence>
<dbReference type="GO" id="GO:0006882">
    <property type="term" value="P:intracellular zinc ion homeostasis"/>
    <property type="evidence" value="ECO:0007669"/>
    <property type="project" value="TreeGrafter"/>
</dbReference>
<accession>K1VQD2</accession>
<protein>
    <recommendedName>
        <fullName evidence="15">Cation efflux protein</fullName>
    </recommendedName>
</protein>
<comment type="similarity">
    <text evidence="2">Belongs to the cation diffusion facilitator (CDF) transporter (TC 2.A.4) family. SLC30A subfamily.</text>
</comment>
<evidence type="ECO:0000259" key="11">
    <source>
        <dbReference type="Pfam" id="PF01545"/>
    </source>
</evidence>
<feature type="compositionally biased region" description="Low complexity" evidence="8">
    <location>
        <begin position="251"/>
        <end position="280"/>
    </location>
</feature>
<evidence type="ECO:0000313" key="13">
    <source>
        <dbReference type="EMBL" id="EKD02831.1"/>
    </source>
</evidence>
<keyword evidence="14" id="KW-1185">Reference proteome</keyword>